<proteinExistence type="predicted"/>
<reference evidence="1" key="1">
    <citation type="submission" date="2022-04" db="EMBL/GenBank/DDBJ databases">
        <title>Jade perch genome.</title>
        <authorList>
            <person name="Chao B."/>
        </authorList>
    </citation>
    <scope>NUCLEOTIDE SEQUENCE</scope>
    <source>
        <strain evidence="1">CB-2022</strain>
    </source>
</reference>
<organism evidence="1 2">
    <name type="scientific">Scortum barcoo</name>
    <name type="common">barcoo grunter</name>
    <dbReference type="NCBI Taxonomy" id="214431"/>
    <lineage>
        <taxon>Eukaryota</taxon>
        <taxon>Metazoa</taxon>
        <taxon>Chordata</taxon>
        <taxon>Craniata</taxon>
        <taxon>Vertebrata</taxon>
        <taxon>Euteleostomi</taxon>
        <taxon>Actinopterygii</taxon>
        <taxon>Neopterygii</taxon>
        <taxon>Teleostei</taxon>
        <taxon>Neoteleostei</taxon>
        <taxon>Acanthomorphata</taxon>
        <taxon>Eupercaria</taxon>
        <taxon>Centrarchiformes</taxon>
        <taxon>Terapontoidei</taxon>
        <taxon>Terapontidae</taxon>
        <taxon>Scortum</taxon>
    </lineage>
</organism>
<keyword evidence="2" id="KW-1185">Reference proteome</keyword>
<evidence type="ECO:0000313" key="2">
    <source>
        <dbReference type="Proteomes" id="UP000831701"/>
    </source>
</evidence>
<name>A0ACB8VZ84_9TELE</name>
<dbReference type="Proteomes" id="UP000831701">
    <property type="component" value="Chromosome 16"/>
</dbReference>
<protein>
    <submittedName>
        <fullName evidence="1">Uncharacterized protein</fullName>
    </submittedName>
</protein>
<comment type="caution">
    <text evidence="1">The sequence shown here is derived from an EMBL/GenBank/DDBJ whole genome shotgun (WGS) entry which is preliminary data.</text>
</comment>
<dbReference type="EMBL" id="CM041546">
    <property type="protein sequence ID" value="KAI3360888.1"/>
    <property type="molecule type" value="Genomic_DNA"/>
</dbReference>
<gene>
    <name evidence="1" type="ORF">L3Q82_012901</name>
</gene>
<feature type="non-terminal residue" evidence="1">
    <location>
        <position position="449"/>
    </location>
</feature>
<accession>A0ACB8VZ84</accession>
<evidence type="ECO:0000313" key="1">
    <source>
        <dbReference type="EMBL" id="KAI3360888.1"/>
    </source>
</evidence>
<sequence>MTATQTTLHRPLMDLPAGGEPTGRHGPTSAFRAEPPGARLRAPTPGLAPGWGPGNANLGDLKCGPVSCMSALFSPGRSCRPAFIQRLDYSAIQQLSYSGFTDISLHPYHRPSFTFTRTSLSSHVGDTSIVGLDLLVHYGSSSTAIKSIWSTSRRPPRNTGRAANHSVLASLARSANLPVKLNNSNVHFGLLNIRSLTNKGHLIQDLLTDPIKPKSSLLGTKSTLSKVDSFSLTTDNTSVFPSPQVKSLGVFLDSTLSFNSHINNITRSAYFHLRNINRLRPSLTPHTTSILVHSLVTSRPWITVTLYFLVFHKNLSINSKWSRTPLPASSPELHPTITLHPFCKELHWLPIKYRIEYKILLYTYKSIHNLAPSYLSDLLHVVTPSRCLRSSSSIHLTVPPARLSTMGSRAFSCSAPQLWNTLPPDLRNTDSLPTFMSKLKTHLFKIAYS</sequence>